<dbReference type="GO" id="GO:0005576">
    <property type="term" value="C:extracellular region"/>
    <property type="evidence" value="ECO:0007669"/>
    <property type="project" value="TreeGrafter"/>
</dbReference>
<dbReference type="GO" id="GO:0042546">
    <property type="term" value="P:cell wall biogenesis"/>
    <property type="evidence" value="ECO:0007669"/>
    <property type="project" value="InterPro"/>
</dbReference>
<dbReference type="GeneID" id="26807557"/>
<comment type="caution">
    <text evidence="5">The sequence shown here is derived from an EMBL/GenBank/DDBJ whole genome shotgun (WGS) entry which is preliminary data.</text>
</comment>
<feature type="chain" id="PRO_5005553242" evidence="2">
    <location>
        <begin position="20"/>
        <end position="225"/>
    </location>
</feature>
<dbReference type="STRING" id="1509407.A0A0L1J126"/>
<keyword evidence="1 2" id="KW-0732">Signal</keyword>
<proteinExistence type="predicted"/>
<feature type="domain" description="Yeast cell wall synthesis Kre9/Knh1-like N-terminal" evidence="4">
    <location>
        <begin position="26"/>
        <end position="127"/>
    </location>
</feature>
<dbReference type="OrthoDB" id="2432613at2759"/>
<evidence type="ECO:0000256" key="2">
    <source>
        <dbReference type="SAM" id="SignalP"/>
    </source>
</evidence>
<dbReference type="InterPro" id="IPR045328">
    <property type="entry name" value="Kre9/Knh1"/>
</dbReference>
<dbReference type="Pfam" id="PF10342">
    <property type="entry name" value="Kre9_KNH"/>
    <property type="match status" value="1"/>
</dbReference>
<dbReference type="InterPro" id="IPR008659">
    <property type="entry name" value="Kre9/Knh1_C"/>
</dbReference>
<dbReference type="RefSeq" id="XP_015406419.1">
    <property type="nucleotide sequence ID" value="XM_015551010.1"/>
</dbReference>
<feature type="signal peptide" evidence="2">
    <location>
        <begin position="1"/>
        <end position="19"/>
    </location>
</feature>
<feature type="domain" description="Yeast cell wall synthesis Kre9/Knh1 C-terminal" evidence="3">
    <location>
        <begin position="154"/>
        <end position="213"/>
    </location>
</feature>
<dbReference type="Proteomes" id="UP000037505">
    <property type="component" value="Unassembled WGS sequence"/>
</dbReference>
<keyword evidence="6" id="KW-1185">Reference proteome</keyword>
<sequence length="225" mass="24348">MRFIRSLPVVLPLFSTALADVEFTAPARGTIMKAGDVVTAHWRDSGESPRISELVQYDLYLCAGGDTLGSQENLAVLIKDGVFARGNSVSFKIDPSVGGNEPNAYFLKMVASGPDAHVINFSDRFTLTDMAGAFSSNLDDGIDRAYKICAYGKKPGSTIPTDRSPTPQFPTSAYEIATAYLSAPTVQTTVSASLTYSVSSIENTASPAPHPHDKKMKRFLERWKD</sequence>
<evidence type="ECO:0000256" key="1">
    <source>
        <dbReference type="ARBA" id="ARBA00022729"/>
    </source>
</evidence>
<reference evidence="5 6" key="1">
    <citation type="submission" date="2014-06" db="EMBL/GenBank/DDBJ databases">
        <title>The Genome of the Aflatoxigenic Filamentous Fungus Aspergillus nomius.</title>
        <authorList>
            <person name="Moore M.G."/>
            <person name="Shannon B.M."/>
            <person name="Brian M.M."/>
        </authorList>
    </citation>
    <scope>NUCLEOTIDE SEQUENCE [LARGE SCALE GENOMIC DNA]</scope>
    <source>
        <strain evidence="5 6">NRRL 13137</strain>
    </source>
</reference>
<dbReference type="GO" id="GO:0031505">
    <property type="term" value="P:fungal-type cell wall organization"/>
    <property type="evidence" value="ECO:0007669"/>
    <property type="project" value="TreeGrafter"/>
</dbReference>
<organism evidence="5 6">
    <name type="scientific">Aspergillus nomiae NRRL (strain ATCC 15546 / NRRL 13137 / CBS 260.88 / M93)</name>
    <dbReference type="NCBI Taxonomy" id="1509407"/>
    <lineage>
        <taxon>Eukaryota</taxon>
        <taxon>Fungi</taxon>
        <taxon>Dikarya</taxon>
        <taxon>Ascomycota</taxon>
        <taxon>Pezizomycotina</taxon>
        <taxon>Eurotiomycetes</taxon>
        <taxon>Eurotiomycetidae</taxon>
        <taxon>Eurotiales</taxon>
        <taxon>Aspergillaceae</taxon>
        <taxon>Aspergillus</taxon>
        <taxon>Aspergillus subgen. Circumdati</taxon>
    </lineage>
</organism>
<gene>
    <name evidence="5" type="ORF">ANOM_005753</name>
</gene>
<evidence type="ECO:0000313" key="5">
    <source>
        <dbReference type="EMBL" id="KNG85496.1"/>
    </source>
</evidence>
<protein>
    <submittedName>
        <fullName evidence="5">Beta-1,6-glucan biosynthesis protein (Knh1)</fullName>
    </submittedName>
</protein>
<dbReference type="EMBL" id="JNOM01000154">
    <property type="protein sequence ID" value="KNG85496.1"/>
    <property type="molecule type" value="Genomic_DNA"/>
</dbReference>
<dbReference type="InterPro" id="IPR018466">
    <property type="entry name" value="Kre9/Knh1-like_N"/>
</dbReference>
<evidence type="ECO:0000259" key="4">
    <source>
        <dbReference type="Pfam" id="PF10342"/>
    </source>
</evidence>
<accession>A0A0L1J126</accession>
<dbReference type="Pfam" id="PF05390">
    <property type="entry name" value="Kre9_KNH1_C"/>
    <property type="match status" value="1"/>
</dbReference>
<dbReference type="PANTHER" id="PTHR28154:SF1">
    <property type="entry name" value="CELL WALL SYNTHESIS PROTEIN KNH1-RELATED"/>
    <property type="match status" value="1"/>
</dbReference>
<dbReference type="GO" id="GO:0006078">
    <property type="term" value="P:(1-&gt;6)-beta-D-glucan biosynthetic process"/>
    <property type="evidence" value="ECO:0007669"/>
    <property type="project" value="InterPro"/>
</dbReference>
<dbReference type="AlphaFoldDB" id="A0A0L1J126"/>
<evidence type="ECO:0000259" key="3">
    <source>
        <dbReference type="Pfam" id="PF05390"/>
    </source>
</evidence>
<name>A0A0L1J126_ASPN3</name>
<dbReference type="PANTHER" id="PTHR28154">
    <property type="entry name" value="CELL WALL SYNTHESIS PROTEIN KNH1-RELATED"/>
    <property type="match status" value="1"/>
</dbReference>
<evidence type="ECO:0000313" key="6">
    <source>
        <dbReference type="Proteomes" id="UP000037505"/>
    </source>
</evidence>